<organism evidence="1">
    <name type="scientific">Candidatus Kentrum sp. LFY</name>
    <dbReference type="NCBI Taxonomy" id="2126342"/>
    <lineage>
        <taxon>Bacteria</taxon>
        <taxon>Pseudomonadati</taxon>
        <taxon>Pseudomonadota</taxon>
        <taxon>Gammaproteobacteria</taxon>
        <taxon>Candidatus Kentrum</taxon>
    </lineage>
</organism>
<evidence type="ECO:0000313" key="1">
    <source>
        <dbReference type="EMBL" id="VFJ93107.1"/>
    </source>
</evidence>
<reference evidence="1" key="1">
    <citation type="submission" date="2019-02" db="EMBL/GenBank/DDBJ databases">
        <authorList>
            <person name="Gruber-Vodicka R. H."/>
            <person name="Seah K. B. B."/>
        </authorList>
    </citation>
    <scope>NUCLEOTIDE SEQUENCE</scope>
    <source>
        <strain evidence="1">BECK_M7</strain>
    </source>
</reference>
<proteinExistence type="predicted"/>
<name>A0A450UKS1_9GAMM</name>
<protein>
    <recommendedName>
        <fullName evidence="2">Transposase</fullName>
    </recommendedName>
</protein>
<dbReference type="EMBL" id="CAADFF010000042">
    <property type="protein sequence ID" value="VFJ93107.1"/>
    <property type="molecule type" value="Genomic_DNA"/>
</dbReference>
<sequence>MRFHARRIPRAQPRNPLAWNTACEKGLCSDSIIVAPISPFYGYQTKLIRLVKTLQKMAYGFRDMDFLKLKIKGLHETKYALDFMF</sequence>
<dbReference type="AlphaFoldDB" id="A0A450UKS1"/>
<gene>
    <name evidence="1" type="ORF">BECKLFY1418B_GA0070995_10425</name>
</gene>
<evidence type="ECO:0008006" key="2">
    <source>
        <dbReference type="Google" id="ProtNLM"/>
    </source>
</evidence>
<accession>A0A450UKS1</accession>